<evidence type="ECO:0000256" key="5">
    <source>
        <dbReference type="SAM" id="MobiDB-lite"/>
    </source>
</evidence>
<dbReference type="InterPro" id="IPR001647">
    <property type="entry name" value="HTH_TetR"/>
</dbReference>
<comment type="caution">
    <text evidence="7">The sequence shown here is derived from an EMBL/GenBank/DDBJ whole genome shotgun (WGS) entry which is preliminary data.</text>
</comment>
<feature type="DNA-binding region" description="H-T-H motif" evidence="4">
    <location>
        <begin position="38"/>
        <end position="57"/>
    </location>
</feature>
<dbReference type="PRINTS" id="PR00455">
    <property type="entry name" value="HTHTETR"/>
</dbReference>
<dbReference type="RefSeq" id="WP_280761954.1">
    <property type="nucleotide sequence ID" value="NZ_JARXVC010000011.1"/>
</dbReference>
<dbReference type="SUPFAM" id="SSF48498">
    <property type="entry name" value="Tetracyclin repressor-like, C-terminal domain"/>
    <property type="match status" value="1"/>
</dbReference>
<evidence type="ECO:0000313" key="8">
    <source>
        <dbReference type="Proteomes" id="UP001160334"/>
    </source>
</evidence>
<reference evidence="7 8" key="1">
    <citation type="submission" date="2023-04" db="EMBL/GenBank/DDBJ databases">
        <title>Forest soil microbial communities from Buena Vista Peninsula, Colon Province, Panama.</title>
        <authorList>
            <person name="Bouskill N."/>
        </authorList>
    </citation>
    <scope>NUCLEOTIDE SEQUENCE [LARGE SCALE GENOMIC DNA]</scope>
    <source>
        <strain evidence="7 8">CFH S0262</strain>
    </source>
</reference>
<evidence type="ECO:0000313" key="7">
    <source>
        <dbReference type="EMBL" id="MDH6282651.1"/>
    </source>
</evidence>
<protein>
    <submittedName>
        <fullName evidence="7">AcrR family transcriptional regulator</fullName>
    </submittedName>
</protein>
<organism evidence="7 8">
    <name type="scientific">Prescottella agglutinans</name>
    <dbReference type="NCBI Taxonomy" id="1644129"/>
    <lineage>
        <taxon>Bacteria</taxon>
        <taxon>Bacillati</taxon>
        <taxon>Actinomycetota</taxon>
        <taxon>Actinomycetes</taxon>
        <taxon>Mycobacteriales</taxon>
        <taxon>Nocardiaceae</taxon>
        <taxon>Prescottella</taxon>
    </lineage>
</organism>
<keyword evidence="2 4" id="KW-0238">DNA-binding</keyword>
<keyword evidence="1" id="KW-0805">Transcription regulation</keyword>
<keyword evidence="8" id="KW-1185">Reference proteome</keyword>
<name>A0ABT6MFS4_9NOCA</name>
<dbReference type="Gene3D" id="1.10.357.10">
    <property type="entry name" value="Tetracycline Repressor, domain 2"/>
    <property type="match status" value="1"/>
</dbReference>
<sequence>MTKKPRSGSEDSKSVRTRERILDSAAYVLSRKGFAGTRLNDVAEHAELQAPAIYYYFKSREELIEEVMVVGASAIRAHVVEALEELPEDAQPIDRILTAVDAHLRYTLIISDYTLAATRNGGQLPEHLRERHDRAREEYGLVWRSLFVDALEAGEIRSDLDVSAARMLTLGALNWAVEWWDPHGSGTVDTLVRTAQTMLLRGMASDTCSPTIPVAPAPPAKATSRKKPAASRARKAKETAG</sequence>
<dbReference type="Gene3D" id="1.10.10.60">
    <property type="entry name" value="Homeodomain-like"/>
    <property type="match status" value="1"/>
</dbReference>
<dbReference type="SUPFAM" id="SSF46689">
    <property type="entry name" value="Homeodomain-like"/>
    <property type="match status" value="1"/>
</dbReference>
<gene>
    <name evidence="7" type="ORF">M2280_003888</name>
</gene>
<feature type="region of interest" description="Disordered" evidence="5">
    <location>
        <begin position="208"/>
        <end position="241"/>
    </location>
</feature>
<evidence type="ECO:0000256" key="1">
    <source>
        <dbReference type="ARBA" id="ARBA00023015"/>
    </source>
</evidence>
<dbReference type="PANTHER" id="PTHR30055:SF234">
    <property type="entry name" value="HTH-TYPE TRANSCRIPTIONAL REGULATOR BETI"/>
    <property type="match status" value="1"/>
</dbReference>
<evidence type="ECO:0000256" key="3">
    <source>
        <dbReference type="ARBA" id="ARBA00023163"/>
    </source>
</evidence>
<dbReference type="EMBL" id="JARXVC010000011">
    <property type="protein sequence ID" value="MDH6282651.1"/>
    <property type="molecule type" value="Genomic_DNA"/>
</dbReference>
<evidence type="ECO:0000259" key="6">
    <source>
        <dbReference type="PROSITE" id="PS50977"/>
    </source>
</evidence>
<feature type="compositionally biased region" description="Basic residues" evidence="5">
    <location>
        <begin position="223"/>
        <end position="235"/>
    </location>
</feature>
<dbReference type="InterPro" id="IPR036271">
    <property type="entry name" value="Tet_transcr_reg_TetR-rel_C_sf"/>
</dbReference>
<dbReference type="Pfam" id="PF00440">
    <property type="entry name" value="TetR_N"/>
    <property type="match status" value="1"/>
</dbReference>
<dbReference type="InterPro" id="IPR041490">
    <property type="entry name" value="KstR2_TetR_C"/>
</dbReference>
<dbReference type="PANTHER" id="PTHR30055">
    <property type="entry name" value="HTH-TYPE TRANSCRIPTIONAL REGULATOR RUTR"/>
    <property type="match status" value="1"/>
</dbReference>
<dbReference type="InterPro" id="IPR009057">
    <property type="entry name" value="Homeodomain-like_sf"/>
</dbReference>
<evidence type="ECO:0000256" key="2">
    <source>
        <dbReference type="ARBA" id="ARBA00023125"/>
    </source>
</evidence>
<proteinExistence type="predicted"/>
<accession>A0ABT6MFS4</accession>
<evidence type="ECO:0000256" key="4">
    <source>
        <dbReference type="PROSITE-ProRule" id="PRU00335"/>
    </source>
</evidence>
<feature type="domain" description="HTH tetR-type" evidence="6">
    <location>
        <begin position="15"/>
        <end position="75"/>
    </location>
</feature>
<dbReference type="InterPro" id="IPR050109">
    <property type="entry name" value="HTH-type_TetR-like_transc_reg"/>
</dbReference>
<keyword evidence="3" id="KW-0804">Transcription</keyword>
<dbReference type="PROSITE" id="PS50977">
    <property type="entry name" value="HTH_TETR_2"/>
    <property type="match status" value="1"/>
</dbReference>
<dbReference type="Proteomes" id="UP001160334">
    <property type="component" value="Unassembled WGS sequence"/>
</dbReference>
<dbReference type="Pfam" id="PF17932">
    <property type="entry name" value="TetR_C_24"/>
    <property type="match status" value="1"/>
</dbReference>